<reference evidence="3 4" key="1">
    <citation type="submission" date="2017-02" db="EMBL/GenBank/DDBJ databases">
        <title>The new phylogeny of genus Mycobacterium.</title>
        <authorList>
            <person name="Tortoli E."/>
            <person name="Trovato A."/>
            <person name="Cirillo D.M."/>
        </authorList>
    </citation>
    <scope>NUCLEOTIDE SEQUENCE [LARGE SCALE GENOMIC DNA]</scope>
    <source>
        <strain evidence="3 4">FI-09383</strain>
    </source>
</reference>
<feature type="region of interest" description="Disordered" evidence="1">
    <location>
        <begin position="88"/>
        <end position="115"/>
    </location>
</feature>
<proteinExistence type="predicted"/>
<evidence type="ECO:0000256" key="2">
    <source>
        <dbReference type="SAM" id="SignalP"/>
    </source>
</evidence>
<dbReference type="AlphaFoldDB" id="A0A1X0CL10"/>
<dbReference type="Proteomes" id="UP000192772">
    <property type="component" value="Unassembled WGS sequence"/>
</dbReference>
<feature type="chain" id="PRO_5010879275" evidence="2">
    <location>
        <begin position="29"/>
        <end position="115"/>
    </location>
</feature>
<name>A0A1X0CL10_9MYCO</name>
<keyword evidence="2" id="KW-0732">Signal</keyword>
<gene>
    <name evidence="3" type="ORF">BST23_22555</name>
</gene>
<protein>
    <submittedName>
        <fullName evidence="3">Uncharacterized protein</fullName>
    </submittedName>
</protein>
<dbReference type="RefSeq" id="WP_064929352.1">
    <property type="nucleotide sequence ID" value="NZ_LZSD01000322.1"/>
</dbReference>
<feature type="signal peptide" evidence="2">
    <location>
        <begin position="1"/>
        <end position="28"/>
    </location>
</feature>
<dbReference type="STRING" id="81858.BST23_22555"/>
<evidence type="ECO:0000256" key="1">
    <source>
        <dbReference type="SAM" id="MobiDB-lite"/>
    </source>
</evidence>
<sequence>MNIPFAVGSTVAALLMAGLVVTPTPASAEPKQDDDVTETRVFSGFILRSLCQEGVASGSAGFSCTLPDGSVWTCVAYGPHGPDQYLCQREGTAGPGGPGGPVAQLPNVPPPVQTR</sequence>
<evidence type="ECO:0000313" key="4">
    <source>
        <dbReference type="Proteomes" id="UP000192772"/>
    </source>
</evidence>
<organism evidence="3 4">
    <name type="scientific">Mycolicibacterium elephantis</name>
    <dbReference type="NCBI Taxonomy" id="81858"/>
    <lineage>
        <taxon>Bacteria</taxon>
        <taxon>Bacillati</taxon>
        <taxon>Actinomycetota</taxon>
        <taxon>Actinomycetes</taxon>
        <taxon>Mycobacteriales</taxon>
        <taxon>Mycobacteriaceae</taxon>
        <taxon>Mycolicibacterium</taxon>
    </lineage>
</organism>
<evidence type="ECO:0000313" key="3">
    <source>
        <dbReference type="EMBL" id="ORA60765.1"/>
    </source>
</evidence>
<comment type="caution">
    <text evidence="3">The sequence shown here is derived from an EMBL/GenBank/DDBJ whole genome shotgun (WGS) entry which is preliminary data.</text>
</comment>
<accession>A0A1X0CL10</accession>
<dbReference type="EMBL" id="MVHP01000035">
    <property type="protein sequence ID" value="ORA60765.1"/>
    <property type="molecule type" value="Genomic_DNA"/>
</dbReference>